<dbReference type="GO" id="GO:0005886">
    <property type="term" value="C:plasma membrane"/>
    <property type="evidence" value="ECO:0007669"/>
    <property type="project" value="UniProtKB-SubCell"/>
</dbReference>
<dbReference type="InterPro" id="IPR017871">
    <property type="entry name" value="ABC_transporter-like_CS"/>
</dbReference>
<dbReference type="Proteomes" id="UP000239576">
    <property type="component" value="Unassembled WGS sequence"/>
</dbReference>
<dbReference type="Pfam" id="PF00005">
    <property type="entry name" value="ABC_tran"/>
    <property type="match status" value="1"/>
</dbReference>
<keyword evidence="3" id="KW-0547">Nucleotide-binding</keyword>
<proteinExistence type="predicted"/>
<dbReference type="GO" id="GO:0015421">
    <property type="term" value="F:ABC-type oligopeptide transporter activity"/>
    <property type="evidence" value="ECO:0007669"/>
    <property type="project" value="TreeGrafter"/>
</dbReference>
<dbReference type="PANTHER" id="PTHR43394">
    <property type="entry name" value="ATP-DEPENDENT PERMEASE MDL1, MITOCHONDRIAL"/>
    <property type="match status" value="1"/>
</dbReference>
<dbReference type="InterPro" id="IPR011527">
    <property type="entry name" value="ABC1_TM_dom"/>
</dbReference>
<keyword evidence="2 7" id="KW-0812">Transmembrane</keyword>
<organism evidence="10 11">
    <name type="scientific">Stenomitos frigidus ULC18</name>
    <dbReference type="NCBI Taxonomy" id="2107698"/>
    <lineage>
        <taxon>Bacteria</taxon>
        <taxon>Bacillati</taxon>
        <taxon>Cyanobacteriota</taxon>
        <taxon>Cyanophyceae</taxon>
        <taxon>Leptolyngbyales</taxon>
        <taxon>Leptolyngbyaceae</taxon>
        <taxon>Stenomitos</taxon>
    </lineage>
</organism>
<keyword evidence="4 10" id="KW-0067">ATP-binding</keyword>
<name>A0A2T1ESJ2_9CYAN</name>
<dbReference type="InterPro" id="IPR003593">
    <property type="entry name" value="AAA+_ATPase"/>
</dbReference>
<dbReference type="Gene3D" id="1.20.1560.10">
    <property type="entry name" value="ABC transporter type 1, transmembrane domain"/>
    <property type="match status" value="1"/>
</dbReference>
<comment type="caution">
    <text evidence="10">The sequence shown here is derived from an EMBL/GenBank/DDBJ whole genome shotgun (WGS) entry which is preliminary data.</text>
</comment>
<dbReference type="InterPro" id="IPR036640">
    <property type="entry name" value="ABC1_TM_sf"/>
</dbReference>
<evidence type="ECO:0000256" key="7">
    <source>
        <dbReference type="SAM" id="Phobius"/>
    </source>
</evidence>
<reference evidence="10 11" key="2">
    <citation type="submission" date="2018-03" db="EMBL/GenBank/DDBJ databases">
        <title>The ancient ancestry and fast evolution of plastids.</title>
        <authorList>
            <person name="Moore K.R."/>
            <person name="Magnabosco C."/>
            <person name="Momper L."/>
            <person name="Gold D.A."/>
            <person name="Bosak T."/>
            <person name="Fournier G.P."/>
        </authorList>
    </citation>
    <scope>NUCLEOTIDE SEQUENCE [LARGE SCALE GENOMIC DNA]</scope>
    <source>
        <strain evidence="10 11">ULC18</strain>
    </source>
</reference>
<dbReference type="SMART" id="SM00382">
    <property type="entry name" value="AAA"/>
    <property type="match status" value="1"/>
</dbReference>
<dbReference type="InterPro" id="IPR027417">
    <property type="entry name" value="P-loop_NTPase"/>
</dbReference>
<evidence type="ECO:0000256" key="6">
    <source>
        <dbReference type="ARBA" id="ARBA00023136"/>
    </source>
</evidence>
<dbReference type="Pfam" id="PF00664">
    <property type="entry name" value="ABC_membrane"/>
    <property type="match status" value="1"/>
</dbReference>
<protein>
    <submittedName>
        <fullName evidence="10">ABC transporter ATP-binding protein</fullName>
    </submittedName>
</protein>
<dbReference type="InterPro" id="IPR003439">
    <property type="entry name" value="ABC_transporter-like_ATP-bd"/>
</dbReference>
<feature type="transmembrane region" description="Helical" evidence="7">
    <location>
        <begin position="35"/>
        <end position="61"/>
    </location>
</feature>
<dbReference type="PROSITE" id="PS00211">
    <property type="entry name" value="ABC_TRANSPORTER_1"/>
    <property type="match status" value="1"/>
</dbReference>
<dbReference type="InterPro" id="IPR039421">
    <property type="entry name" value="Type_1_exporter"/>
</dbReference>
<feature type="domain" description="ABC transmembrane type-1" evidence="9">
    <location>
        <begin position="41"/>
        <end position="340"/>
    </location>
</feature>
<feature type="transmembrane region" description="Helical" evidence="7">
    <location>
        <begin position="194"/>
        <end position="214"/>
    </location>
</feature>
<evidence type="ECO:0000259" key="8">
    <source>
        <dbReference type="PROSITE" id="PS50893"/>
    </source>
</evidence>
<keyword evidence="11" id="KW-1185">Reference proteome</keyword>
<evidence type="ECO:0000256" key="5">
    <source>
        <dbReference type="ARBA" id="ARBA00022989"/>
    </source>
</evidence>
<dbReference type="NCBIfam" id="NF045513">
    <property type="entry name" value="HepA_fam_ABC"/>
    <property type="match status" value="1"/>
</dbReference>
<dbReference type="GO" id="GO:0016887">
    <property type="term" value="F:ATP hydrolysis activity"/>
    <property type="evidence" value="ECO:0007669"/>
    <property type="project" value="InterPro"/>
</dbReference>
<feature type="domain" description="ABC transporter" evidence="8">
    <location>
        <begin position="374"/>
        <end position="608"/>
    </location>
</feature>
<evidence type="ECO:0000256" key="3">
    <source>
        <dbReference type="ARBA" id="ARBA00022741"/>
    </source>
</evidence>
<reference evidence="11" key="1">
    <citation type="submission" date="2018-02" db="EMBL/GenBank/DDBJ databases">
        <authorList>
            <person name="Moore K."/>
            <person name="Momper L."/>
        </authorList>
    </citation>
    <scope>NUCLEOTIDE SEQUENCE [LARGE SCALE GENOMIC DNA]</scope>
    <source>
        <strain evidence="11">ULC18</strain>
    </source>
</reference>
<evidence type="ECO:0000313" key="10">
    <source>
        <dbReference type="EMBL" id="PSB35726.1"/>
    </source>
</evidence>
<dbReference type="GO" id="GO:0005524">
    <property type="term" value="F:ATP binding"/>
    <property type="evidence" value="ECO:0007669"/>
    <property type="project" value="UniProtKB-KW"/>
</dbReference>
<dbReference type="PROSITE" id="PS50929">
    <property type="entry name" value="ABC_TM1F"/>
    <property type="match status" value="1"/>
</dbReference>
<keyword evidence="6 7" id="KW-0472">Membrane</keyword>
<dbReference type="SUPFAM" id="SSF90123">
    <property type="entry name" value="ABC transporter transmembrane region"/>
    <property type="match status" value="1"/>
</dbReference>
<dbReference type="FunFam" id="3.40.50.300:FF:000218">
    <property type="entry name" value="Multidrug ABC transporter ATP-binding protein"/>
    <property type="match status" value="1"/>
</dbReference>
<dbReference type="PANTHER" id="PTHR43394:SF1">
    <property type="entry name" value="ATP-BINDING CASSETTE SUB-FAMILY B MEMBER 10, MITOCHONDRIAL"/>
    <property type="match status" value="1"/>
</dbReference>
<feature type="transmembrane region" description="Helical" evidence="7">
    <location>
        <begin position="167"/>
        <end position="188"/>
    </location>
</feature>
<comment type="subcellular location">
    <subcellularLocation>
        <location evidence="1">Cell membrane</location>
        <topology evidence="1">Multi-pass membrane protein</topology>
    </subcellularLocation>
</comment>
<dbReference type="OrthoDB" id="9762790at2"/>
<dbReference type="EMBL" id="PVWK01000004">
    <property type="protein sequence ID" value="PSB35726.1"/>
    <property type="molecule type" value="Genomic_DNA"/>
</dbReference>
<evidence type="ECO:0000259" key="9">
    <source>
        <dbReference type="PROSITE" id="PS50929"/>
    </source>
</evidence>
<evidence type="ECO:0000313" key="11">
    <source>
        <dbReference type="Proteomes" id="UP000239576"/>
    </source>
</evidence>
<dbReference type="Gene3D" id="3.40.50.300">
    <property type="entry name" value="P-loop containing nucleotide triphosphate hydrolases"/>
    <property type="match status" value="1"/>
</dbReference>
<dbReference type="AlphaFoldDB" id="A0A2T1ESJ2"/>
<accession>A0A2T1ESJ2</accession>
<evidence type="ECO:0000256" key="1">
    <source>
        <dbReference type="ARBA" id="ARBA00004651"/>
    </source>
</evidence>
<gene>
    <name evidence="10" type="ORF">C7B82_00455</name>
</gene>
<dbReference type="PROSITE" id="PS50893">
    <property type="entry name" value="ABC_TRANSPORTER_2"/>
    <property type="match status" value="1"/>
</dbReference>
<dbReference type="RefSeq" id="WP_106254351.1">
    <property type="nucleotide sequence ID" value="NZ_CAWNSW010000016.1"/>
</dbReference>
<keyword evidence="5 7" id="KW-1133">Transmembrane helix</keyword>
<evidence type="ECO:0000256" key="4">
    <source>
        <dbReference type="ARBA" id="ARBA00022840"/>
    </source>
</evidence>
<feature type="transmembrane region" description="Helical" evidence="7">
    <location>
        <begin position="283"/>
        <end position="303"/>
    </location>
</feature>
<dbReference type="SUPFAM" id="SSF52540">
    <property type="entry name" value="P-loop containing nucleoside triphosphate hydrolases"/>
    <property type="match status" value="1"/>
</dbReference>
<evidence type="ECO:0000256" key="2">
    <source>
        <dbReference type="ARBA" id="ARBA00022692"/>
    </source>
</evidence>
<feature type="transmembrane region" description="Helical" evidence="7">
    <location>
        <begin position="94"/>
        <end position="116"/>
    </location>
</feature>
<sequence length="613" mass="68064">MKLQLPLLLRQIIRTTGFWRNNQLILREIRRFPHIIGAVLVFSLLAALFEGFGISFLLAFLQKLVDPNAEPFRTGINWFDTAILGVNASKLNQLYRVSALILLSTLLRVVFSYLSITAAEIGGIRLINNLYKRIFEQLQSLSLRFYGQVKAGEILNTLTSETAGMRMFVASTSNIFIRLAIILTYAAMSLRISWQLTLISTLLFSLAAAGISTLNTRIRGASFPESAARGNLTAIAAEFINGIRTVQAFSTQDFERRRFYRAADEVSASTKKAVRQFAAVRPIAESIAIVILISIIVIGMTIYVPNGDLQVATLLTFVFVLMRTAPAVQEVSGRFAELSALQGAVQNVERFLRTDDKHYLQNGHRPFYGLKQAIEIVAVDFEHTLNEPVLSDITLTIPKGKTIALVGASGAGKSTLADLVARFYDPTRGKILFDATDLREYDLTSVHNKMAIVSQDTFIFNASVRDNIAYGMESIDEKAVIEAAQLANALEFIQELPEGLDTRLGDRGVRLSGGQRQRIAIARALLRNPEILILDEATSALDSVSERLIQKSLENLSVGRTVIAIAHRLSTIMRADKVVVMEQGRIIEQGTYQELLSLRGKLWNYHQMQHEAG</sequence>